<dbReference type="EMBL" id="CP021081">
    <property type="protein sequence ID" value="ASN79860.1"/>
    <property type="molecule type" value="Genomic_DNA"/>
</dbReference>
<evidence type="ECO:0000256" key="2">
    <source>
        <dbReference type="ARBA" id="ARBA00022630"/>
    </source>
</evidence>
<comment type="similarity">
    <text evidence="1">Belongs to the flavin oxidoreductase frp family.</text>
</comment>
<evidence type="ECO:0000313" key="6">
    <source>
        <dbReference type="EMBL" id="ASN79860.1"/>
    </source>
</evidence>
<dbReference type="SUPFAM" id="SSF55469">
    <property type="entry name" value="FMN-dependent nitroreductase-like"/>
    <property type="match status" value="1"/>
</dbReference>
<dbReference type="PANTHER" id="PTHR43425">
    <property type="entry name" value="OXYGEN-INSENSITIVE NADPH NITROREDUCTASE"/>
    <property type="match status" value="1"/>
</dbReference>
<organism evidence="6 7">
    <name type="scientific">Deinococcus ficus</name>
    <dbReference type="NCBI Taxonomy" id="317577"/>
    <lineage>
        <taxon>Bacteria</taxon>
        <taxon>Thermotogati</taxon>
        <taxon>Deinococcota</taxon>
        <taxon>Deinococci</taxon>
        <taxon>Deinococcales</taxon>
        <taxon>Deinococcaceae</taxon>
        <taxon>Deinococcus</taxon>
    </lineage>
</organism>
<proteinExistence type="inferred from homology"/>
<dbReference type="Proteomes" id="UP000259030">
    <property type="component" value="Chromosome"/>
</dbReference>
<reference evidence="6 7" key="1">
    <citation type="submission" date="2017-05" db="EMBL/GenBank/DDBJ databases">
        <title>The complete genome sequence of Deinococcus ficus isolated from the rhizosphere of the Ficus religiosa L. in Taiwan.</title>
        <authorList>
            <person name="Wu K.-M."/>
            <person name="Liao T.-L."/>
            <person name="Liu Y.-M."/>
            <person name="Young C.-C."/>
            <person name="Tsai S.-F."/>
        </authorList>
    </citation>
    <scope>NUCLEOTIDE SEQUENCE [LARGE SCALE GENOMIC DNA]</scope>
    <source>
        <strain evidence="6 7">CC-FR2-10</strain>
    </source>
</reference>
<evidence type="ECO:0000256" key="3">
    <source>
        <dbReference type="ARBA" id="ARBA00022643"/>
    </source>
</evidence>
<dbReference type="RefSeq" id="WP_027463519.1">
    <property type="nucleotide sequence ID" value="NZ_CP021081.1"/>
</dbReference>
<dbReference type="Gene3D" id="3.40.109.10">
    <property type="entry name" value="NADH Oxidase"/>
    <property type="match status" value="1"/>
</dbReference>
<dbReference type="KEGG" id="dfc:DFI_01525"/>
<gene>
    <name evidence="6" type="ORF">DFI_01525</name>
</gene>
<evidence type="ECO:0000259" key="5">
    <source>
        <dbReference type="Pfam" id="PF00881"/>
    </source>
</evidence>
<dbReference type="InterPro" id="IPR016446">
    <property type="entry name" value="Flavin_OxRdtase_Frp"/>
</dbReference>
<dbReference type="InterPro" id="IPR029479">
    <property type="entry name" value="Nitroreductase"/>
</dbReference>
<dbReference type="AlphaFoldDB" id="A0A221STA3"/>
<protein>
    <recommendedName>
        <fullName evidence="5">Nitroreductase domain-containing protein</fullName>
    </recommendedName>
</protein>
<accession>A0A221STA3</accession>
<dbReference type="InterPro" id="IPR000415">
    <property type="entry name" value="Nitroreductase-like"/>
</dbReference>
<feature type="domain" description="Nitroreductase" evidence="5">
    <location>
        <begin position="9"/>
        <end position="163"/>
    </location>
</feature>
<name>A0A221STA3_9DEIO</name>
<evidence type="ECO:0000256" key="1">
    <source>
        <dbReference type="ARBA" id="ARBA00008366"/>
    </source>
</evidence>
<keyword evidence="3" id="KW-0288">FMN</keyword>
<sequence length="262" mass="29544">MQTVQEAMRAHRSIRTFTPEPVPDAVVREVLEEAIAGGSSSGNLNSYSVILTRDAARKEALYRLHAEQEMVREAPVVLTFCADWFRTREWLRLRGARDNFNNLLGYHVAAFDAMIVAQNVALAFEARGYGLCYLGTTLNSMRGIAELLELPETCVPVTTLVVGVPAENPAKRDRLPLAAFLHEETYRRPDTAELEALYREREVKGWARYMAHPELRARIEEGGITSLAEFYTSRFKYDPDVHVPQSAELQAFLAEKGFLPRG</sequence>
<keyword evidence="4" id="KW-0560">Oxidoreductase</keyword>
<dbReference type="GO" id="GO:0016491">
    <property type="term" value="F:oxidoreductase activity"/>
    <property type="evidence" value="ECO:0007669"/>
    <property type="project" value="UniProtKB-KW"/>
</dbReference>
<dbReference type="PANTHER" id="PTHR43425:SF2">
    <property type="entry name" value="OXYGEN-INSENSITIVE NADPH NITROREDUCTASE"/>
    <property type="match status" value="1"/>
</dbReference>
<evidence type="ECO:0000256" key="4">
    <source>
        <dbReference type="ARBA" id="ARBA00023002"/>
    </source>
</evidence>
<dbReference type="STRING" id="317577.GCA_000419625_00841"/>
<keyword evidence="7" id="KW-1185">Reference proteome</keyword>
<dbReference type="Pfam" id="PF00881">
    <property type="entry name" value="Nitroreductase"/>
    <property type="match status" value="1"/>
</dbReference>
<evidence type="ECO:0000313" key="7">
    <source>
        <dbReference type="Proteomes" id="UP000259030"/>
    </source>
</evidence>
<keyword evidence="2" id="KW-0285">Flavoprotein</keyword>